<dbReference type="Gene3D" id="3.30.590.10">
    <property type="entry name" value="Glutamine synthetase/guanido kinase, catalytic domain"/>
    <property type="match status" value="1"/>
</dbReference>
<dbReference type="SUPFAM" id="SSF54368">
    <property type="entry name" value="Glutamine synthetase, N-terminal domain"/>
    <property type="match status" value="1"/>
</dbReference>
<evidence type="ECO:0000256" key="2">
    <source>
        <dbReference type="ARBA" id="ARBA00022741"/>
    </source>
</evidence>
<feature type="domain" description="GS catalytic" evidence="7">
    <location>
        <begin position="104"/>
        <end position="443"/>
    </location>
</feature>
<dbReference type="Pfam" id="PF00120">
    <property type="entry name" value="Gln-synt_C"/>
    <property type="match status" value="1"/>
</dbReference>
<keyword evidence="2" id="KW-0547">Nucleotide-binding</keyword>
<comment type="caution">
    <text evidence="8">The sequence shown here is derived from an EMBL/GenBank/DDBJ whole genome shotgun (WGS) entry which is preliminary data.</text>
</comment>
<dbReference type="GO" id="GO:0006542">
    <property type="term" value="P:glutamine biosynthetic process"/>
    <property type="evidence" value="ECO:0007669"/>
    <property type="project" value="InterPro"/>
</dbReference>
<proteinExistence type="inferred from homology"/>
<evidence type="ECO:0000256" key="5">
    <source>
        <dbReference type="RuleBase" id="RU000384"/>
    </source>
</evidence>
<dbReference type="Proteomes" id="UP000751190">
    <property type="component" value="Unassembled WGS sequence"/>
</dbReference>
<dbReference type="OrthoDB" id="77835at2759"/>
<dbReference type="InterPro" id="IPR008146">
    <property type="entry name" value="Gln_synth_cat_dom"/>
</dbReference>
<dbReference type="NCBIfam" id="TIGR03105">
    <property type="entry name" value="gln_synth_III"/>
    <property type="match status" value="1"/>
</dbReference>
<dbReference type="InterPro" id="IPR036651">
    <property type="entry name" value="Gln_synt_N_sf"/>
</dbReference>
<organism evidence="8 9">
    <name type="scientific">Diacronema lutheri</name>
    <name type="common">Unicellular marine alga</name>
    <name type="synonym">Monochrysis lutheri</name>
    <dbReference type="NCBI Taxonomy" id="2081491"/>
    <lineage>
        <taxon>Eukaryota</taxon>
        <taxon>Haptista</taxon>
        <taxon>Haptophyta</taxon>
        <taxon>Pavlovophyceae</taxon>
        <taxon>Pavlovales</taxon>
        <taxon>Pavlovaceae</taxon>
        <taxon>Diacronema</taxon>
    </lineage>
</organism>
<dbReference type="InterPro" id="IPR008147">
    <property type="entry name" value="Gln_synt_N"/>
</dbReference>
<protein>
    <recommendedName>
        <fullName evidence="10">Glutamine synthetase</fullName>
    </recommendedName>
</protein>
<dbReference type="Gene3D" id="3.10.20.70">
    <property type="entry name" value="Glutamine synthetase, N-terminal domain"/>
    <property type="match status" value="1"/>
</dbReference>
<evidence type="ECO:0000256" key="1">
    <source>
        <dbReference type="ARBA" id="ARBA00022598"/>
    </source>
</evidence>
<dbReference type="SMART" id="SM01230">
    <property type="entry name" value="Gln-synt_C"/>
    <property type="match status" value="1"/>
</dbReference>
<keyword evidence="3" id="KW-0067">ATP-binding</keyword>
<dbReference type="PANTHER" id="PTHR43785:SF14">
    <property type="entry name" value="GLUTAMINE SYNTHETASE"/>
    <property type="match status" value="1"/>
</dbReference>
<dbReference type="PANTHER" id="PTHR43785">
    <property type="entry name" value="GAMMA-GLUTAMYLPUTRESCINE SYNTHETASE"/>
    <property type="match status" value="1"/>
</dbReference>
<dbReference type="SUPFAM" id="SSF55931">
    <property type="entry name" value="Glutamine synthetase/guanido kinase"/>
    <property type="match status" value="1"/>
</dbReference>
<dbReference type="EMBL" id="JAGTXO010000045">
    <property type="protein sequence ID" value="KAG8458986.1"/>
    <property type="molecule type" value="Genomic_DNA"/>
</dbReference>
<evidence type="ECO:0000313" key="9">
    <source>
        <dbReference type="Proteomes" id="UP000751190"/>
    </source>
</evidence>
<evidence type="ECO:0000259" key="6">
    <source>
        <dbReference type="PROSITE" id="PS51986"/>
    </source>
</evidence>
<evidence type="ECO:0008006" key="10">
    <source>
        <dbReference type="Google" id="ProtNLM"/>
    </source>
</evidence>
<evidence type="ECO:0000256" key="3">
    <source>
        <dbReference type="ARBA" id="ARBA00022840"/>
    </source>
</evidence>
<accession>A0A8J5X5Q8</accession>
<dbReference type="InterPro" id="IPR014746">
    <property type="entry name" value="Gln_synth/guanido_kin_cat_dom"/>
</dbReference>
<sequence length="443" mass="48273">MSAEIGRALADQAKRDGLKYFLVSFLDLFGVQRAKLVPASAIASVSSAGAGFAGFAAHFALSPADADMVAVPDPASLIRLPWKPEVAWLASNLYLGGQPFEQCPRRVLQKQLGRAAELGYRFKTGVEVEFMLLEPKGPPAVDARDSYFKPCYDQTALMRQFDVLSEVCGYHEQLGWEPYQADHEDANGQYEVNWKFAEALLTADRVAFHKFMLRSVAEAHGLRATFMPKPLASKTGNGMHMHVTLHDSVTDRNVFKAASADDGFGDAYGLSRIANTFLGGLMAHMCGLAAISNPTVNSYKRLGSATTDSGATWAPTLASHGGNDRTHVVRVPDAPRFELRIADMAANPYLLPAATLAAGLDGMATCADPGPRATVPAAQLPRDAARELPSNLLEAVHALEADAPLRKALGEEFCSAYLRLRRAQWREYCMHLTRWELDTYLDV</sequence>
<feature type="domain" description="GS beta-grasp" evidence="6">
    <location>
        <begin position="16"/>
        <end position="98"/>
    </location>
</feature>
<dbReference type="AlphaFoldDB" id="A0A8J5X5Q8"/>
<dbReference type="OMA" id="CNPGQHE"/>
<dbReference type="GO" id="GO:0005524">
    <property type="term" value="F:ATP binding"/>
    <property type="evidence" value="ECO:0007669"/>
    <property type="project" value="UniProtKB-KW"/>
</dbReference>
<keyword evidence="1" id="KW-0436">Ligase</keyword>
<dbReference type="GO" id="GO:0004356">
    <property type="term" value="F:glutamine synthetase activity"/>
    <property type="evidence" value="ECO:0007669"/>
    <property type="project" value="InterPro"/>
</dbReference>
<evidence type="ECO:0000259" key="7">
    <source>
        <dbReference type="PROSITE" id="PS51987"/>
    </source>
</evidence>
<gene>
    <name evidence="8" type="ORF">KFE25_006531</name>
</gene>
<evidence type="ECO:0000313" key="8">
    <source>
        <dbReference type="EMBL" id="KAG8458986.1"/>
    </source>
</evidence>
<dbReference type="InterPro" id="IPR017536">
    <property type="entry name" value="Glutamine_synthetase_typeIII"/>
</dbReference>
<evidence type="ECO:0000256" key="4">
    <source>
        <dbReference type="PROSITE-ProRule" id="PRU01330"/>
    </source>
</evidence>
<dbReference type="PROSITE" id="PS51987">
    <property type="entry name" value="GS_CATALYTIC"/>
    <property type="match status" value="1"/>
</dbReference>
<keyword evidence="9" id="KW-1185">Reference proteome</keyword>
<comment type="similarity">
    <text evidence="4 5">Belongs to the glutamine synthetase family.</text>
</comment>
<dbReference type="PROSITE" id="PS51986">
    <property type="entry name" value="GS_BETA_GRASP"/>
    <property type="match status" value="1"/>
</dbReference>
<name>A0A8J5X5Q8_DIALT</name>
<reference evidence="8" key="1">
    <citation type="submission" date="2021-05" db="EMBL/GenBank/DDBJ databases">
        <title>The genome of the haptophyte Pavlova lutheri (Diacronema luteri, Pavlovales) - a model for lipid biosynthesis in eukaryotic algae.</title>
        <authorList>
            <person name="Hulatt C.J."/>
            <person name="Posewitz M.C."/>
        </authorList>
    </citation>
    <scope>NUCLEOTIDE SEQUENCE</scope>
    <source>
        <strain evidence="8">NIVA-4/92</strain>
    </source>
</reference>